<gene>
    <name evidence="2" type="ORF">San01_59790</name>
</gene>
<proteinExistence type="predicted"/>
<evidence type="ECO:0000313" key="3">
    <source>
        <dbReference type="Proteomes" id="UP000325598"/>
    </source>
</evidence>
<dbReference type="InterPro" id="IPR029068">
    <property type="entry name" value="Glyas_Bleomycin-R_OHBP_Dase"/>
</dbReference>
<dbReference type="Pfam" id="PF18029">
    <property type="entry name" value="Glyoxalase_6"/>
    <property type="match status" value="1"/>
</dbReference>
<dbReference type="InterPro" id="IPR041581">
    <property type="entry name" value="Glyoxalase_6"/>
</dbReference>
<dbReference type="Proteomes" id="UP000325598">
    <property type="component" value="Unassembled WGS sequence"/>
</dbReference>
<dbReference type="EMBL" id="BLAG01000019">
    <property type="protein sequence ID" value="GES33491.1"/>
    <property type="molecule type" value="Genomic_DNA"/>
</dbReference>
<dbReference type="GeneID" id="96751006"/>
<keyword evidence="3" id="KW-1185">Reference proteome</keyword>
<feature type="domain" description="VOC" evidence="1">
    <location>
        <begin position="13"/>
        <end position="128"/>
    </location>
</feature>
<dbReference type="InterPro" id="IPR037523">
    <property type="entry name" value="VOC_core"/>
</dbReference>
<name>A0A5J4LN57_9ACTN</name>
<evidence type="ECO:0000313" key="2">
    <source>
        <dbReference type="EMBL" id="GES33491.1"/>
    </source>
</evidence>
<dbReference type="OrthoDB" id="9793039at2"/>
<dbReference type="PANTHER" id="PTHR33993">
    <property type="entry name" value="GLYOXALASE-RELATED"/>
    <property type="match status" value="1"/>
</dbReference>
<dbReference type="SUPFAM" id="SSF54593">
    <property type="entry name" value="Glyoxalase/Bleomycin resistance protein/Dihydroxybiphenyl dioxygenase"/>
    <property type="match status" value="2"/>
</dbReference>
<reference evidence="2 3" key="1">
    <citation type="submission" date="2019-10" db="EMBL/GenBank/DDBJ databases">
        <title>Whole genome shotgun sequence of Streptomyces angustmyceticus NBRC 3934.</title>
        <authorList>
            <person name="Hosoyama A."/>
            <person name="Ichikawa N."/>
            <person name="Kimura A."/>
            <person name="Kitahashi Y."/>
            <person name="Komaki H."/>
            <person name="Uohara A."/>
        </authorList>
    </citation>
    <scope>NUCLEOTIDE SEQUENCE [LARGE SCALE GENOMIC DNA]</scope>
    <source>
        <strain evidence="2 3">NBRC 3934</strain>
    </source>
</reference>
<dbReference type="CDD" id="cd07247">
    <property type="entry name" value="SgaA_N_like"/>
    <property type="match status" value="2"/>
</dbReference>
<dbReference type="PANTHER" id="PTHR33993:SF10">
    <property type="entry name" value="CONSERVED PROTEIN"/>
    <property type="match status" value="1"/>
</dbReference>
<dbReference type="InterPro" id="IPR052164">
    <property type="entry name" value="Anthracycline_SecMetBiosynth"/>
</dbReference>
<sequence>MTTEAATRRMPGAPCWVSLLAHSLSATQEFYGALFGWEFRPGPQHFGPYARAFLDGREVAGVGELAPDRHLPVAWTTYLACDDADATAEQIRSCGGTVGVGPLDADDDAGRMAIVSDPQGAIFGIWQGRSMTGTAITGERGTPAWNELVTRDTSSVLTFYEHVFGYEAEPVIAAGFDYLTLHLKDHPVAGIHGVGNALPRDRGSHWMTYFAVSDADAAARRVTELGGHVLQPARDSAHGRLATVSDSEGAVFTIIQRD</sequence>
<dbReference type="RefSeq" id="WP_086720884.1">
    <property type="nucleotide sequence ID" value="NZ_BLAG01000019.1"/>
</dbReference>
<evidence type="ECO:0000259" key="1">
    <source>
        <dbReference type="PROSITE" id="PS51819"/>
    </source>
</evidence>
<feature type="domain" description="VOC" evidence="1">
    <location>
        <begin position="142"/>
        <end position="257"/>
    </location>
</feature>
<organism evidence="2 3">
    <name type="scientific">Streptomyces angustmyceticus</name>
    <dbReference type="NCBI Taxonomy" id="285578"/>
    <lineage>
        <taxon>Bacteria</taxon>
        <taxon>Bacillati</taxon>
        <taxon>Actinomycetota</taxon>
        <taxon>Actinomycetes</taxon>
        <taxon>Kitasatosporales</taxon>
        <taxon>Streptomycetaceae</taxon>
        <taxon>Streptomyces</taxon>
    </lineage>
</organism>
<dbReference type="Gene3D" id="3.10.180.10">
    <property type="entry name" value="2,3-Dihydroxybiphenyl 1,2-Dioxygenase, domain 1"/>
    <property type="match status" value="2"/>
</dbReference>
<protein>
    <recommendedName>
        <fullName evidence="1">VOC domain-containing protein</fullName>
    </recommendedName>
</protein>
<accession>A0A5J4LN57</accession>
<comment type="caution">
    <text evidence="2">The sequence shown here is derived from an EMBL/GenBank/DDBJ whole genome shotgun (WGS) entry which is preliminary data.</text>
</comment>
<dbReference type="AlphaFoldDB" id="A0A5J4LN57"/>
<dbReference type="PROSITE" id="PS51819">
    <property type="entry name" value="VOC"/>
    <property type="match status" value="2"/>
</dbReference>